<proteinExistence type="predicted"/>
<dbReference type="CDD" id="cd01949">
    <property type="entry name" value="GGDEF"/>
    <property type="match status" value="1"/>
</dbReference>
<dbReference type="InterPro" id="IPR043128">
    <property type="entry name" value="Rev_trsase/Diguanyl_cyclase"/>
</dbReference>
<dbReference type="EMBL" id="FCOI02000045">
    <property type="protein sequence ID" value="SAK95397.1"/>
    <property type="molecule type" value="Genomic_DNA"/>
</dbReference>
<comment type="catalytic activity">
    <reaction evidence="2">
        <text>2 GTP = 3',3'-c-di-GMP + 2 diphosphate</text>
        <dbReference type="Rhea" id="RHEA:24898"/>
        <dbReference type="ChEBI" id="CHEBI:33019"/>
        <dbReference type="ChEBI" id="CHEBI:37565"/>
        <dbReference type="ChEBI" id="CHEBI:58805"/>
        <dbReference type="EC" id="2.7.7.65"/>
    </reaction>
</comment>
<dbReference type="FunFam" id="3.30.70.270:FF:000001">
    <property type="entry name" value="Diguanylate cyclase domain protein"/>
    <property type="match status" value="1"/>
</dbReference>
<dbReference type="NCBIfam" id="TIGR00254">
    <property type="entry name" value="GGDEF"/>
    <property type="match status" value="1"/>
</dbReference>
<evidence type="ECO:0000313" key="5">
    <source>
        <dbReference type="EMBL" id="SAK95397.1"/>
    </source>
</evidence>
<dbReference type="InterPro" id="IPR000160">
    <property type="entry name" value="GGDEF_dom"/>
</dbReference>
<dbReference type="RefSeq" id="WP_061164678.1">
    <property type="nucleotide sequence ID" value="NZ_FCOI02000045.1"/>
</dbReference>
<reference evidence="6" key="1">
    <citation type="submission" date="2016-01" db="EMBL/GenBank/DDBJ databases">
        <authorList>
            <person name="Peeters Charlotte."/>
        </authorList>
    </citation>
    <scope>NUCLEOTIDE SEQUENCE [LARGE SCALE GENOMIC DNA]</scope>
</reference>
<evidence type="ECO:0000256" key="3">
    <source>
        <dbReference type="SAM" id="Phobius"/>
    </source>
</evidence>
<keyword evidence="6" id="KW-1185">Reference proteome</keyword>
<dbReference type="InterPro" id="IPR029787">
    <property type="entry name" value="Nucleotide_cyclase"/>
</dbReference>
<feature type="transmembrane region" description="Helical" evidence="3">
    <location>
        <begin position="95"/>
        <end position="113"/>
    </location>
</feature>
<keyword evidence="3" id="KW-0472">Membrane</keyword>
<feature type="transmembrane region" description="Helical" evidence="3">
    <location>
        <begin position="62"/>
        <end position="83"/>
    </location>
</feature>
<dbReference type="SMART" id="SM00267">
    <property type="entry name" value="GGDEF"/>
    <property type="match status" value="1"/>
</dbReference>
<sequence>MRVDLITLYLLAIGTLLASSALTLWERRSYPRRRRELGVLAAGYATLALGCAAASMRHGVPGLPGVVGAAVANLIIVGGYLLNLQGVALLNGRRYGRFALGILSMLALAWAIAGKRGEAVMWAYISAIPIAVVCGLTARELLGTRDSKWKQSRNIAVAVTGGHALFYAFRAAILAWLAASFGPQVLAIVGQATMYEGVLYSVVLPMTLLRLARDEAHADLRRESQTDYLTGLGNRRWFFEEGARVIRESDAFPPASCLALDLDRFKAINDRFGHEAGDDVLKSFAKILRSVLGRDVILARIGGEEFAALLPGHESARAKDLAEAVVRRFAQTVTRTAGGVDIEATVSIGMARIGTVEDTLEKVLAAADRALYSAKSRGGNRFEIARAATARANLDDAPDRRLTAL</sequence>
<dbReference type="PANTHER" id="PTHR45138">
    <property type="entry name" value="REGULATORY COMPONENTS OF SENSORY TRANSDUCTION SYSTEM"/>
    <property type="match status" value="1"/>
</dbReference>
<evidence type="ECO:0000256" key="2">
    <source>
        <dbReference type="ARBA" id="ARBA00034247"/>
    </source>
</evidence>
<dbReference type="GO" id="GO:0043709">
    <property type="term" value="P:cell adhesion involved in single-species biofilm formation"/>
    <property type="evidence" value="ECO:0007669"/>
    <property type="project" value="TreeGrafter"/>
</dbReference>
<protein>
    <recommendedName>
        <fullName evidence="1">diguanylate cyclase</fullName>
        <ecNumber evidence="1">2.7.7.65</ecNumber>
    </recommendedName>
</protein>
<dbReference type="Pfam" id="PF00990">
    <property type="entry name" value="GGDEF"/>
    <property type="match status" value="1"/>
</dbReference>
<dbReference type="SUPFAM" id="SSF55073">
    <property type="entry name" value="Nucleotide cyclase"/>
    <property type="match status" value="1"/>
</dbReference>
<evidence type="ECO:0000256" key="1">
    <source>
        <dbReference type="ARBA" id="ARBA00012528"/>
    </source>
</evidence>
<dbReference type="Proteomes" id="UP000054624">
    <property type="component" value="Unassembled WGS sequence"/>
</dbReference>
<dbReference type="EC" id="2.7.7.65" evidence="1"/>
<keyword evidence="3" id="KW-1133">Transmembrane helix</keyword>
<dbReference type="AlphaFoldDB" id="A0A158DNR1"/>
<dbReference type="GO" id="GO:0005886">
    <property type="term" value="C:plasma membrane"/>
    <property type="evidence" value="ECO:0007669"/>
    <property type="project" value="TreeGrafter"/>
</dbReference>
<feature type="transmembrane region" description="Helical" evidence="3">
    <location>
        <begin position="185"/>
        <end position="212"/>
    </location>
</feature>
<name>A0A158DNR1_9BURK</name>
<dbReference type="GO" id="GO:1902201">
    <property type="term" value="P:negative regulation of bacterial-type flagellum-dependent cell motility"/>
    <property type="evidence" value="ECO:0007669"/>
    <property type="project" value="TreeGrafter"/>
</dbReference>
<organism evidence="5 6">
    <name type="scientific">Caballeronia temeraria</name>
    <dbReference type="NCBI Taxonomy" id="1777137"/>
    <lineage>
        <taxon>Bacteria</taxon>
        <taxon>Pseudomonadati</taxon>
        <taxon>Pseudomonadota</taxon>
        <taxon>Betaproteobacteria</taxon>
        <taxon>Burkholderiales</taxon>
        <taxon>Burkholderiaceae</taxon>
        <taxon>Caballeronia</taxon>
    </lineage>
</organism>
<dbReference type="InterPro" id="IPR050469">
    <property type="entry name" value="Diguanylate_Cyclase"/>
</dbReference>
<feature type="transmembrane region" description="Helical" evidence="3">
    <location>
        <begin position="6"/>
        <end position="25"/>
    </location>
</feature>
<dbReference type="GO" id="GO:0052621">
    <property type="term" value="F:diguanylate cyclase activity"/>
    <property type="evidence" value="ECO:0007669"/>
    <property type="project" value="UniProtKB-EC"/>
</dbReference>
<dbReference type="OrthoDB" id="9813903at2"/>
<evidence type="ECO:0000259" key="4">
    <source>
        <dbReference type="PROSITE" id="PS50887"/>
    </source>
</evidence>
<feature type="transmembrane region" description="Helical" evidence="3">
    <location>
        <begin position="37"/>
        <end position="56"/>
    </location>
</feature>
<keyword evidence="3" id="KW-0812">Transmembrane</keyword>
<dbReference type="Gene3D" id="3.30.70.270">
    <property type="match status" value="1"/>
</dbReference>
<feature type="transmembrane region" description="Helical" evidence="3">
    <location>
        <begin position="119"/>
        <end position="142"/>
    </location>
</feature>
<accession>A0A158DNR1</accession>
<dbReference type="PROSITE" id="PS50887">
    <property type="entry name" value="GGDEF"/>
    <property type="match status" value="1"/>
</dbReference>
<evidence type="ECO:0000313" key="6">
    <source>
        <dbReference type="Proteomes" id="UP000054624"/>
    </source>
</evidence>
<feature type="domain" description="GGDEF" evidence="4">
    <location>
        <begin position="253"/>
        <end position="387"/>
    </location>
</feature>
<gene>
    <name evidence="5" type="ORF">AWB76_07134</name>
</gene>
<dbReference type="PANTHER" id="PTHR45138:SF9">
    <property type="entry name" value="DIGUANYLATE CYCLASE DGCM-RELATED"/>
    <property type="match status" value="1"/>
</dbReference>
<feature type="transmembrane region" description="Helical" evidence="3">
    <location>
        <begin position="154"/>
        <end position="179"/>
    </location>
</feature>
<dbReference type="STRING" id="1777137.AWB76_07134"/>